<sequence>MKTIVRINEVDYELIYDINTLCDMTAAGFDVMNMENVNINMIVLRQLFYFGLKKEVGKSLTEKKAGDLMTQYLQEGNKFGDLLDTVLGALGHALGNDTIENFEGEGEEVGN</sequence>
<organism evidence="1 2">
    <name type="scientific">Terrisporobacter petrolearius</name>
    <dbReference type="NCBI Taxonomy" id="1460447"/>
    <lineage>
        <taxon>Bacteria</taxon>
        <taxon>Bacillati</taxon>
        <taxon>Bacillota</taxon>
        <taxon>Clostridia</taxon>
        <taxon>Peptostreptococcales</taxon>
        <taxon>Peptostreptococcaceae</taxon>
        <taxon>Terrisporobacter</taxon>
    </lineage>
</organism>
<reference evidence="1 2" key="1">
    <citation type="submission" date="2024-04" db="EMBL/GenBank/DDBJ databases">
        <title>Isolation and characterization of novel acetogenic strains of the genera Terrisporobacter and Acetoanaerobium.</title>
        <authorList>
            <person name="Boeer T."/>
            <person name="Schueler M.A."/>
            <person name="Lueschen A."/>
            <person name="Eysell L."/>
            <person name="Droege J."/>
            <person name="Heinemann M."/>
            <person name="Engelhardt L."/>
            <person name="Basen M."/>
            <person name="Daniel R."/>
        </authorList>
    </citation>
    <scope>NUCLEOTIDE SEQUENCE [LARGE SCALE GENOMIC DNA]</scope>
    <source>
        <strain evidence="1 2">ELB</strain>
    </source>
</reference>
<evidence type="ECO:0000313" key="1">
    <source>
        <dbReference type="EMBL" id="XAM41799.1"/>
    </source>
</evidence>
<name>A0ABZ3FFN5_9FIRM</name>
<accession>A0ABZ3FFN5</accession>
<dbReference type="RefSeq" id="WP_343336969.1">
    <property type="nucleotide sequence ID" value="NZ_CP154622.1"/>
</dbReference>
<proteinExistence type="predicted"/>
<evidence type="ECO:0000313" key="2">
    <source>
        <dbReference type="Proteomes" id="UP001477947"/>
    </source>
</evidence>
<gene>
    <name evidence="1" type="ORF">TPELB_21120</name>
</gene>
<keyword evidence="2" id="KW-1185">Reference proteome</keyword>
<dbReference type="EMBL" id="CP154622">
    <property type="protein sequence ID" value="XAM41799.1"/>
    <property type="molecule type" value="Genomic_DNA"/>
</dbReference>
<protein>
    <recommendedName>
        <fullName evidence="3">Phage protein</fullName>
    </recommendedName>
</protein>
<evidence type="ECO:0008006" key="3">
    <source>
        <dbReference type="Google" id="ProtNLM"/>
    </source>
</evidence>
<dbReference type="Proteomes" id="UP001477947">
    <property type="component" value="Chromosome"/>
</dbReference>